<evidence type="ECO:0000313" key="3">
    <source>
        <dbReference type="EMBL" id="TNC42753.1"/>
    </source>
</evidence>
<comment type="caution">
    <text evidence="4">The sequence shown here is derived from an EMBL/GenBank/DDBJ whole genome shotgun (WGS) entry which is preliminary data.</text>
</comment>
<dbReference type="InterPro" id="IPR036388">
    <property type="entry name" value="WH-like_DNA-bd_sf"/>
</dbReference>
<feature type="compositionally biased region" description="Low complexity" evidence="1">
    <location>
        <begin position="157"/>
        <end position="168"/>
    </location>
</feature>
<dbReference type="SUPFAM" id="SSF46785">
    <property type="entry name" value="Winged helix' DNA-binding domain"/>
    <property type="match status" value="1"/>
</dbReference>
<dbReference type="Gene3D" id="1.10.10.10">
    <property type="entry name" value="Winged helix-like DNA-binding domain superfamily/Winged helix DNA-binding domain"/>
    <property type="match status" value="1"/>
</dbReference>
<dbReference type="Pfam" id="PF01047">
    <property type="entry name" value="MarR"/>
    <property type="match status" value="1"/>
</dbReference>
<evidence type="ECO:0000256" key="1">
    <source>
        <dbReference type="SAM" id="MobiDB-lite"/>
    </source>
</evidence>
<feature type="domain" description="HTH marR-type" evidence="2">
    <location>
        <begin position="7"/>
        <end position="140"/>
    </location>
</feature>
<dbReference type="InterPro" id="IPR036390">
    <property type="entry name" value="WH_DNA-bd_sf"/>
</dbReference>
<dbReference type="GO" id="GO:0003700">
    <property type="term" value="F:DNA-binding transcription factor activity"/>
    <property type="evidence" value="ECO:0007669"/>
    <property type="project" value="InterPro"/>
</dbReference>
<dbReference type="EMBL" id="VDFR01000091">
    <property type="protein sequence ID" value="TNC42809.1"/>
    <property type="molecule type" value="Genomic_DNA"/>
</dbReference>
<name>A0A5C4MLJ1_9ACTN</name>
<sequence>MVTTETAERMVGVLGKLSRALRSSSHRWDRLDVGLRRNDLTVLRRLQRHGEQRMSDLADAQCVTASVISRQVAALEHDGLVERRSDPADARVGLIRLSELGRTRLEQVTRRYTAFVRSAFADWDDADAARTADLIGQLADRVVSDLEGHLDIDLHSAAPAPAAPATPTLDRTSERIRTS</sequence>
<accession>A0A5C4MLJ1</accession>
<dbReference type="PANTHER" id="PTHR33164">
    <property type="entry name" value="TRANSCRIPTIONAL REGULATOR, MARR FAMILY"/>
    <property type="match status" value="1"/>
</dbReference>
<evidence type="ECO:0000313" key="4">
    <source>
        <dbReference type="EMBL" id="TNC42809.1"/>
    </source>
</evidence>
<dbReference type="GO" id="GO:0006950">
    <property type="term" value="P:response to stress"/>
    <property type="evidence" value="ECO:0007669"/>
    <property type="project" value="TreeGrafter"/>
</dbReference>
<dbReference type="PANTHER" id="PTHR33164:SF57">
    <property type="entry name" value="MARR-FAMILY TRANSCRIPTIONAL REGULATOR"/>
    <property type="match status" value="1"/>
</dbReference>
<dbReference type="InterPro" id="IPR039422">
    <property type="entry name" value="MarR/SlyA-like"/>
</dbReference>
<dbReference type="OrthoDB" id="122135at2"/>
<protein>
    <submittedName>
        <fullName evidence="4">MarR family transcriptional regulator</fullName>
    </submittedName>
</protein>
<proteinExistence type="predicted"/>
<dbReference type="InterPro" id="IPR000835">
    <property type="entry name" value="HTH_MarR-typ"/>
</dbReference>
<dbReference type="RefSeq" id="WP_139106490.1">
    <property type="nucleotide sequence ID" value="NZ_VDFR01000091.1"/>
</dbReference>
<organism evidence="4 5">
    <name type="scientific">Mumia zhuanghuii</name>
    <dbReference type="NCBI Taxonomy" id="2585211"/>
    <lineage>
        <taxon>Bacteria</taxon>
        <taxon>Bacillati</taxon>
        <taxon>Actinomycetota</taxon>
        <taxon>Actinomycetes</taxon>
        <taxon>Propionibacteriales</taxon>
        <taxon>Nocardioidaceae</taxon>
        <taxon>Mumia</taxon>
    </lineage>
</organism>
<dbReference type="EMBL" id="VDFR01000092">
    <property type="protein sequence ID" value="TNC42753.1"/>
    <property type="molecule type" value="Genomic_DNA"/>
</dbReference>
<feature type="region of interest" description="Disordered" evidence="1">
    <location>
        <begin position="157"/>
        <end position="179"/>
    </location>
</feature>
<dbReference type="Proteomes" id="UP000306740">
    <property type="component" value="Unassembled WGS sequence"/>
</dbReference>
<dbReference type="PROSITE" id="PS50995">
    <property type="entry name" value="HTH_MARR_2"/>
    <property type="match status" value="1"/>
</dbReference>
<dbReference type="SMART" id="SM00347">
    <property type="entry name" value="HTH_MARR"/>
    <property type="match status" value="1"/>
</dbReference>
<gene>
    <name evidence="4" type="ORF">FHE65_20150</name>
    <name evidence="3" type="ORF">FHE65_20400</name>
</gene>
<evidence type="ECO:0000259" key="2">
    <source>
        <dbReference type="PROSITE" id="PS50995"/>
    </source>
</evidence>
<reference evidence="4 5" key="1">
    <citation type="submission" date="2019-05" db="EMBL/GenBank/DDBJ databases">
        <title>Mumia sp. nov., isolated from the intestinal contents of plateau pika (Ochotona curzoniae) in the Qinghai-Tibet plateau of China.</title>
        <authorList>
            <person name="Tian Z."/>
        </authorList>
    </citation>
    <scope>NUCLEOTIDE SEQUENCE [LARGE SCALE GENOMIC DNA]</scope>
    <source>
        <strain evidence="5">527</strain>
        <strain evidence="4">Z527</strain>
    </source>
</reference>
<dbReference type="AlphaFoldDB" id="A0A5C4MLJ1"/>
<evidence type="ECO:0000313" key="5">
    <source>
        <dbReference type="Proteomes" id="UP000306740"/>
    </source>
</evidence>